<evidence type="ECO:0008006" key="3">
    <source>
        <dbReference type="Google" id="ProtNLM"/>
    </source>
</evidence>
<feature type="region of interest" description="Disordered" evidence="1">
    <location>
        <begin position="680"/>
        <end position="733"/>
    </location>
</feature>
<organism evidence="2">
    <name type="scientific">viral metagenome</name>
    <dbReference type="NCBI Taxonomy" id="1070528"/>
    <lineage>
        <taxon>unclassified sequences</taxon>
        <taxon>metagenomes</taxon>
        <taxon>organismal metagenomes</taxon>
    </lineage>
</organism>
<evidence type="ECO:0000256" key="1">
    <source>
        <dbReference type="SAM" id="MobiDB-lite"/>
    </source>
</evidence>
<dbReference type="AlphaFoldDB" id="A0A6M3JXE7"/>
<feature type="compositionally biased region" description="Low complexity" evidence="1">
    <location>
        <begin position="680"/>
        <end position="690"/>
    </location>
</feature>
<feature type="compositionally biased region" description="Polar residues" evidence="1">
    <location>
        <begin position="708"/>
        <end position="720"/>
    </location>
</feature>
<sequence>MDEKRIKFWRQELKTLDTLYAERMVEWERLIKAYDLDFKDQIRDLQKTEYVKISEFYPLARAIVATVAMNYPHLLFEVTDDEAHMPGVSLDIEDLLERAAANLFEITRLRPHVHQSIFDALFCGIGWVSTDYNPPGTDIIPPWTANQQDAEDLISFRRVPPGYVQVDPLCPPHILGHGRYMREIMWAPLEFLRDTAQNDKRWKLPKELKPTSMEVGEKMGFGEPLYQHQPTSEMTATRDALQNGEFVRIDRIHSRIEHKLIIFAEGAPEPIWEGPHPFMKRIFTQRTQQMPKLSQWGAVEWVDEPMMDPETGEPIYNLDAKHKDGDPGEPGVGYLVEDGFPFIPVRFDLHPTSYYPKPHFAYVESMQDAIVEAYSREAALAKRFSRQILVNQAEIDGNPKGEEIVRSIQRGEDGEAHIVVNKENFEVLDFSGPISGSSDFIDRMRLNVDRVTRVNEITQEGSKEVSATASALIGAAVEVNRAWMEAGVSRVYVQACRNAFTIMGDPRYTPEAFKMNVAPDGEQRLTRALTSADFLWNYRIRCQAYSMQPLFAEMQKDKALEFYDRAINDPNYDRRKLSKYLGSIFMEGDAEKLMVEVVNEEAERAAQLENQRMVSQHQDPGITPKQDHNAHLKIHQRFREDPAYQQAALQSQALLPTGQSANPQAAQSLQQIDQIVAGHMQQHQQAMAQEEQAEVGGRRVSRPGPDNLISQVRSSAQETARSAEMGAKEITRK</sequence>
<accession>A0A6M3JXE7</accession>
<name>A0A6M3JXE7_9ZZZZ</name>
<dbReference type="EMBL" id="MT142020">
    <property type="protein sequence ID" value="QJA73337.1"/>
    <property type="molecule type" value="Genomic_DNA"/>
</dbReference>
<gene>
    <name evidence="2" type="ORF">MM415A02403_0002</name>
</gene>
<proteinExistence type="predicted"/>
<reference evidence="2" key="1">
    <citation type="submission" date="2020-03" db="EMBL/GenBank/DDBJ databases">
        <title>The deep terrestrial virosphere.</title>
        <authorList>
            <person name="Holmfeldt K."/>
            <person name="Nilsson E."/>
            <person name="Simone D."/>
            <person name="Lopez-Fernandez M."/>
            <person name="Wu X."/>
            <person name="de Brujin I."/>
            <person name="Lundin D."/>
            <person name="Andersson A."/>
            <person name="Bertilsson S."/>
            <person name="Dopson M."/>
        </authorList>
    </citation>
    <scope>NUCLEOTIDE SEQUENCE</scope>
    <source>
        <strain evidence="2">MM415A02403</strain>
    </source>
</reference>
<evidence type="ECO:0000313" key="2">
    <source>
        <dbReference type="EMBL" id="QJA73337.1"/>
    </source>
</evidence>
<protein>
    <recommendedName>
        <fullName evidence="3">Portal protein</fullName>
    </recommendedName>
</protein>